<dbReference type="PaxDb" id="121845-A0A1S3DF98"/>
<keyword evidence="2" id="KW-1185">Reference proteome</keyword>
<dbReference type="AlphaFoldDB" id="A0A1S3DF98"/>
<keyword evidence="1" id="KW-0175">Coiled coil</keyword>
<reference evidence="3" key="1">
    <citation type="submission" date="2025-08" db="UniProtKB">
        <authorList>
            <consortium name="RefSeq"/>
        </authorList>
    </citation>
    <scope>IDENTIFICATION</scope>
</reference>
<protein>
    <submittedName>
        <fullName evidence="3">Uncharacterized protein LOC103517430 isoform X2</fullName>
    </submittedName>
</protein>
<name>A0A1S3DF98_DIACI</name>
<evidence type="ECO:0000256" key="1">
    <source>
        <dbReference type="SAM" id="Coils"/>
    </source>
</evidence>
<dbReference type="Proteomes" id="UP000079169">
    <property type="component" value="Unplaced"/>
</dbReference>
<dbReference type="RefSeq" id="XP_008480687.1">
    <property type="nucleotide sequence ID" value="XM_008482465.3"/>
</dbReference>
<organism evidence="2 3">
    <name type="scientific">Diaphorina citri</name>
    <name type="common">Asian citrus psyllid</name>
    <dbReference type="NCBI Taxonomy" id="121845"/>
    <lineage>
        <taxon>Eukaryota</taxon>
        <taxon>Metazoa</taxon>
        <taxon>Ecdysozoa</taxon>
        <taxon>Arthropoda</taxon>
        <taxon>Hexapoda</taxon>
        <taxon>Insecta</taxon>
        <taxon>Pterygota</taxon>
        <taxon>Neoptera</taxon>
        <taxon>Paraneoptera</taxon>
        <taxon>Hemiptera</taxon>
        <taxon>Sternorrhyncha</taxon>
        <taxon>Psylloidea</taxon>
        <taxon>Psyllidae</taxon>
        <taxon>Diaphorininae</taxon>
        <taxon>Diaphorina</taxon>
    </lineage>
</organism>
<sequence length="326" mass="36938">MDLSKLLDVTDVSHSDSILSKNTSILKTTSIFEPSSSTLVSSFNKNKDNLNQLINQVTKQDLMLDIINKCVEDKSNTLNPELKTKIKNIIKFNALKASINENNLMEILVIGDKSLDLSCEKNDVKLNKQESRVLNEVVQKSIDQMYAQMILEKRHSSTKSSTDRIEQLKAKIEEKFFAVESVMKSIEQIQDQMLHLTTEEYHKNVIEDNYNIAQMTLDSVEKLHCNAVLTLSATQVAESGVNVSKTQNEQADLNESFLGLDDSINNLEFSIEATKHDIDRLEQRLAQYKDLESNPGHAAVFKTIRKLTNTIKQKRFILKKLMGSGD</sequence>
<dbReference type="KEGG" id="dci:103517430"/>
<accession>A0A1S3DF98</accession>
<gene>
    <name evidence="3" type="primary">LOC103517430</name>
</gene>
<evidence type="ECO:0000313" key="3">
    <source>
        <dbReference type="RefSeq" id="XP_008480687.1"/>
    </source>
</evidence>
<feature type="coiled-coil region" evidence="1">
    <location>
        <begin position="264"/>
        <end position="291"/>
    </location>
</feature>
<evidence type="ECO:0000313" key="2">
    <source>
        <dbReference type="Proteomes" id="UP000079169"/>
    </source>
</evidence>
<proteinExistence type="predicted"/>
<dbReference type="GeneID" id="103517430"/>